<evidence type="ECO:0000313" key="18">
    <source>
        <dbReference type="EMBL" id="AYH51359.1"/>
    </source>
</evidence>
<dbReference type="InterPro" id="IPR002429">
    <property type="entry name" value="CcO_II-like_C"/>
</dbReference>
<evidence type="ECO:0000256" key="12">
    <source>
        <dbReference type="ARBA" id="ARBA00023008"/>
    </source>
</evidence>
<evidence type="ECO:0000256" key="6">
    <source>
        <dbReference type="ARBA" id="ARBA00022692"/>
    </source>
</evidence>
<evidence type="ECO:0000256" key="4">
    <source>
        <dbReference type="ARBA" id="ARBA00012949"/>
    </source>
</evidence>
<dbReference type="PROSITE" id="PS00078">
    <property type="entry name" value="COX2"/>
    <property type="match status" value="1"/>
</dbReference>
<comment type="cofactor">
    <cofactor evidence="1">
        <name>Cu cation</name>
        <dbReference type="ChEBI" id="CHEBI:23378"/>
    </cofactor>
</comment>
<evidence type="ECO:0000256" key="1">
    <source>
        <dbReference type="ARBA" id="ARBA00001935"/>
    </source>
</evidence>
<dbReference type="EMBL" id="MH536507">
    <property type="protein sequence ID" value="AYH51359.1"/>
    <property type="molecule type" value="Genomic_DNA"/>
</dbReference>
<evidence type="ECO:0000256" key="11">
    <source>
        <dbReference type="ARBA" id="ARBA00022989"/>
    </source>
</evidence>
<evidence type="ECO:0000259" key="17">
    <source>
        <dbReference type="PROSITE" id="PS50857"/>
    </source>
</evidence>
<keyword evidence="11 16" id="KW-1133">Transmembrane helix</keyword>
<keyword evidence="8" id="KW-0460">Magnesium</keyword>
<dbReference type="Gene3D" id="1.10.287.90">
    <property type="match status" value="1"/>
</dbReference>
<evidence type="ECO:0000256" key="3">
    <source>
        <dbReference type="ARBA" id="ARBA00007866"/>
    </source>
</evidence>
<organism evidence="18">
    <name type="scientific">Alaria americana</name>
    <dbReference type="NCBI Taxonomy" id="2282137"/>
    <lineage>
        <taxon>Eukaryota</taxon>
        <taxon>Metazoa</taxon>
        <taxon>Spiralia</taxon>
        <taxon>Lophotrochozoa</taxon>
        <taxon>Platyhelminthes</taxon>
        <taxon>Trematoda</taxon>
        <taxon>Digenea</taxon>
        <taxon>Diplostomida</taxon>
        <taxon>Diplostomoidea</taxon>
        <taxon>Diplostomidae</taxon>
        <taxon>Alaria</taxon>
    </lineage>
</organism>
<evidence type="ECO:0000256" key="5">
    <source>
        <dbReference type="ARBA" id="ARBA00022448"/>
    </source>
</evidence>
<dbReference type="InterPro" id="IPR001505">
    <property type="entry name" value="Copper_CuA"/>
</dbReference>
<dbReference type="InterPro" id="IPR008972">
    <property type="entry name" value="Cupredoxin"/>
</dbReference>
<feature type="domain" description="Cytochrome oxidase subunit II copper A binding" evidence="17">
    <location>
        <begin position="84"/>
        <end position="208"/>
    </location>
</feature>
<dbReference type="PANTHER" id="PTHR22888:SF9">
    <property type="entry name" value="CYTOCHROME C OXIDASE SUBUNIT 2"/>
    <property type="match status" value="1"/>
</dbReference>
<evidence type="ECO:0000256" key="13">
    <source>
        <dbReference type="ARBA" id="ARBA00023136"/>
    </source>
</evidence>
<dbReference type="PROSITE" id="PS50857">
    <property type="entry name" value="COX2_CUA"/>
    <property type="match status" value="1"/>
</dbReference>
<keyword evidence="18" id="KW-0496">Mitochondrion</keyword>
<dbReference type="Gene3D" id="2.60.40.420">
    <property type="entry name" value="Cupredoxins - blue copper proteins"/>
    <property type="match status" value="1"/>
</dbReference>
<keyword evidence="12" id="KW-0186">Copper</keyword>
<evidence type="ECO:0000256" key="14">
    <source>
        <dbReference type="ARBA" id="ARBA00031389"/>
    </source>
</evidence>
<gene>
    <name evidence="18" type="primary">COX2</name>
</gene>
<protein>
    <recommendedName>
        <fullName evidence="4">cytochrome-c oxidase</fullName>
        <ecNumber evidence="4">7.1.1.9</ecNumber>
    </recommendedName>
    <alternativeName>
        <fullName evidence="14">Cytochrome c oxidase polypeptide II</fullName>
    </alternativeName>
</protein>
<keyword evidence="10" id="KW-0249">Electron transport</keyword>
<comment type="subcellular location">
    <subcellularLocation>
        <location evidence="2">Membrane</location>
        <topology evidence="2">Multi-pass membrane protein</topology>
    </subcellularLocation>
</comment>
<sequence>MLFSSNYYDLIMYTCFLSLVMPAWVFIMVGCQMYCGRYSMVKLKSESFWAEFCWTVVPYILVFIMCYLNMQFLGEVEDLFDYSHEAKVVKVVGHQWYWSYDDWFSGGGFYDSMMTDFVGGVDKPLRVSYGVPCKFVVTSVDVIHSFALPDFAIKLDAMPGRLTSQLFLPDRCGIFVGYCSELCGAGHAYMPMVMEIVDLEKKGMKVRY</sequence>
<comment type="similarity">
    <text evidence="3">Belongs to the cytochrome c oxidase subunit 2 family.</text>
</comment>
<keyword evidence="13 16" id="KW-0472">Membrane</keyword>
<keyword evidence="9" id="KW-1278">Translocase</keyword>
<dbReference type="PRINTS" id="PR01166">
    <property type="entry name" value="CYCOXIDASEII"/>
</dbReference>
<dbReference type="AlphaFoldDB" id="A0A6J3YMC8"/>
<evidence type="ECO:0000256" key="9">
    <source>
        <dbReference type="ARBA" id="ARBA00022967"/>
    </source>
</evidence>
<geneLocation type="mitochondrion" evidence="18"/>
<dbReference type="Pfam" id="PF00116">
    <property type="entry name" value="COX2"/>
    <property type="match status" value="1"/>
</dbReference>
<dbReference type="SUPFAM" id="SSF81464">
    <property type="entry name" value="Cytochrome c oxidase subunit II-like, transmembrane region"/>
    <property type="match status" value="1"/>
</dbReference>
<evidence type="ECO:0000256" key="16">
    <source>
        <dbReference type="SAM" id="Phobius"/>
    </source>
</evidence>
<dbReference type="SUPFAM" id="SSF49503">
    <property type="entry name" value="Cupredoxins"/>
    <property type="match status" value="1"/>
</dbReference>
<feature type="transmembrane region" description="Helical" evidence="16">
    <location>
        <begin position="6"/>
        <end position="27"/>
    </location>
</feature>
<keyword evidence="6 16" id="KW-0812">Transmembrane</keyword>
<accession>A0A6J3YMC8</accession>
<keyword evidence="5" id="KW-0813">Transport</keyword>
<keyword evidence="7" id="KW-0479">Metal-binding</keyword>
<evidence type="ECO:0000256" key="2">
    <source>
        <dbReference type="ARBA" id="ARBA00004141"/>
    </source>
</evidence>
<name>A0A6J3YMC8_9TREM</name>
<dbReference type="EC" id="7.1.1.9" evidence="4"/>
<dbReference type="InterPro" id="IPR036257">
    <property type="entry name" value="Cyt_c_oxidase_su2_TM_sf"/>
</dbReference>
<dbReference type="GO" id="GO:0042773">
    <property type="term" value="P:ATP synthesis coupled electron transport"/>
    <property type="evidence" value="ECO:0007669"/>
    <property type="project" value="TreeGrafter"/>
</dbReference>
<comment type="catalytic activity">
    <reaction evidence="15">
        <text>4 Fe(II)-[cytochrome c] + O2 + 8 H(+)(in) = 4 Fe(III)-[cytochrome c] + 2 H2O + 4 H(+)(out)</text>
        <dbReference type="Rhea" id="RHEA:11436"/>
        <dbReference type="Rhea" id="RHEA-COMP:10350"/>
        <dbReference type="Rhea" id="RHEA-COMP:14399"/>
        <dbReference type="ChEBI" id="CHEBI:15377"/>
        <dbReference type="ChEBI" id="CHEBI:15378"/>
        <dbReference type="ChEBI" id="CHEBI:15379"/>
        <dbReference type="ChEBI" id="CHEBI:29033"/>
        <dbReference type="ChEBI" id="CHEBI:29034"/>
        <dbReference type="EC" id="7.1.1.9"/>
    </reaction>
    <physiologicalReaction direction="left-to-right" evidence="15">
        <dbReference type="Rhea" id="RHEA:11437"/>
    </physiologicalReaction>
</comment>
<evidence type="ECO:0000256" key="7">
    <source>
        <dbReference type="ARBA" id="ARBA00022723"/>
    </source>
</evidence>
<reference evidence="18" key="1">
    <citation type="journal article" date="2018" name="Int. J. Parasitol.">
        <title>Validity of the Diplostomoidea and Diplostomida (Digenea, Platyhelminthes) upheld in phylogenomic analysis.</title>
        <authorList>
            <person name="Locke S.A."/>
            <person name="Van Dam A."/>
            <person name="Caffara M."/>
            <person name="Pinto H.A."/>
            <person name="Lopez-Hernandez D."/>
            <person name="Blanar C.A."/>
        </authorList>
    </citation>
    <scope>NUCLEOTIDE SEQUENCE</scope>
    <source>
        <strain evidence="18">Am.IN.Vv.NVS.1.6</strain>
    </source>
</reference>
<evidence type="ECO:0000256" key="8">
    <source>
        <dbReference type="ARBA" id="ARBA00022842"/>
    </source>
</evidence>
<evidence type="ECO:0000256" key="15">
    <source>
        <dbReference type="ARBA" id="ARBA00049512"/>
    </source>
</evidence>
<dbReference type="InterPro" id="IPR045187">
    <property type="entry name" value="CcO_II"/>
</dbReference>
<dbReference type="GO" id="GO:0016020">
    <property type="term" value="C:membrane"/>
    <property type="evidence" value="ECO:0007669"/>
    <property type="project" value="UniProtKB-SubCell"/>
</dbReference>
<proteinExistence type="inferred from homology"/>
<dbReference type="GO" id="GO:0005507">
    <property type="term" value="F:copper ion binding"/>
    <property type="evidence" value="ECO:0007669"/>
    <property type="project" value="InterPro"/>
</dbReference>
<feature type="transmembrane region" description="Helical" evidence="16">
    <location>
        <begin position="48"/>
        <end position="70"/>
    </location>
</feature>
<dbReference type="PANTHER" id="PTHR22888">
    <property type="entry name" value="CYTOCHROME C OXIDASE, SUBUNIT II"/>
    <property type="match status" value="1"/>
</dbReference>
<dbReference type="GO" id="GO:0004129">
    <property type="term" value="F:cytochrome-c oxidase activity"/>
    <property type="evidence" value="ECO:0007669"/>
    <property type="project" value="UniProtKB-EC"/>
</dbReference>
<evidence type="ECO:0000256" key="10">
    <source>
        <dbReference type="ARBA" id="ARBA00022982"/>
    </source>
</evidence>